<feature type="region of interest" description="Disordered" evidence="3">
    <location>
        <begin position="21"/>
        <end position="41"/>
    </location>
</feature>
<sequence>MDVLQKEVYEATPPVSRIAAKASVKKLSHPPSPAPSSSLDPPSREFYEGCYVVEPWSSTSRGTYGGDLICQGLNAAWQSVINRAAPTSNKTNNSNGSSNDGASFQPHSLHAYFVRAGSTESVMRWEVLKVSDSRNFANRCVLGYQSHNNSLVVTLQVSFTKDNCQIAKQRQFEQQVASGTMPKSWPVVFKRHPGPMFYQYRDNLHRLDIRTRYYGGHLTHGIPQEYYEPSDDFNLATTGDQERGFFVKINDDLGARIPNKDERDGGYGSNANGGGVGTDAGAPSATELIRRKYLALAYASDAFWAATWIKALGLPMGTTTAANVSLDHTLYFHDSNFELGRATKSTDDSNDNSNNSSNSDNNWLYLETQFVSMGNNRVLAIVNFYTLANDGKLIATVVQEMYGFVPKDVADKSRQLHDKVDNKGKLKSGVDAKL</sequence>
<dbReference type="SUPFAM" id="SSF54637">
    <property type="entry name" value="Thioesterase/thiol ester dehydrase-isomerase"/>
    <property type="match status" value="2"/>
</dbReference>
<comment type="caution">
    <text evidence="6">The sequence shown here is derived from an EMBL/GenBank/DDBJ whole genome shotgun (WGS) entry which is preliminary data.</text>
</comment>
<dbReference type="GO" id="GO:0005782">
    <property type="term" value="C:peroxisomal matrix"/>
    <property type="evidence" value="ECO:0007669"/>
    <property type="project" value="UniProtKB-SubCell"/>
</dbReference>
<organism evidence="6 7">
    <name type="scientific">Candida parapsilosis</name>
    <name type="common">Yeast</name>
    <dbReference type="NCBI Taxonomy" id="5480"/>
    <lineage>
        <taxon>Eukaryota</taxon>
        <taxon>Fungi</taxon>
        <taxon>Dikarya</taxon>
        <taxon>Ascomycota</taxon>
        <taxon>Saccharomycotina</taxon>
        <taxon>Pichiomycetes</taxon>
        <taxon>Debaryomycetaceae</taxon>
        <taxon>Candida/Lodderomyces clade</taxon>
        <taxon>Candida</taxon>
    </lineage>
</organism>
<accession>A0A8X7NRX0</accession>
<dbReference type="OrthoDB" id="68328at2759"/>
<dbReference type="InterPro" id="IPR029069">
    <property type="entry name" value="HotDog_dom_sf"/>
</dbReference>
<evidence type="ECO:0000313" key="6">
    <source>
        <dbReference type="EMBL" id="KAF6059630.1"/>
    </source>
</evidence>
<dbReference type="InterPro" id="IPR003703">
    <property type="entry name" value="Acyl_CoA_thio"/>
</dbReference>
<dbReference type="Pfam" id="PF20789">
    <property type="entry name" value="4HBT_3C"/>
    <property type="match status" value="1"/>
</dbReference>
<gene>
    <name evidence="6" type="ORF">FOB60_001212</name>
</gene>
<keyword evidence="2" id="KW-0378">Hydrolase</keyword>
<dbReference type="Proteomes" id="UP000590412">
    <property type="component" value="Unassembled WGS sequence"/>
</dbReference>
<dbReference type="CDD" id="cd03444">
    <property type="entry name" value="Thioesterase_II_repeat1"/>
    <property type="match status" value="1"/>
</dbReference>
<name>A0A8X7NRX0_CANPA</name>
<evidence type="ECO:0000256" key="2">
    <source>
        <dbReference type="ARBA" id="ARBA00022801"/>
    </source>
</evidence>
<dbReference type="EMBL" id="JABWAB010000001">
    <property type="protein sequence ID" value="KAF6059630.1"/>
    <property type="molecule type" value="Genomic_DNA"/>
</dbReference>
<dbReference type="PANTHER" id="PTHR11066">
    <property type="entry name" value="ACYL-COA THIOESTERASE"/>
    <property type="match status" value="1"/>
</dbReference>
<reference evidence="6" key="1">
    <citation type="submission" date="2020-03" db="EMBL/GenBank/DDBJ databases">
        <title>FDA dAtabase for Regulatory Grade micrObial Sequences (FDA-ARGOS): Supporting development and validation of Infectious Disease Dx tests.</title>
        <authorList>
            <person name="Campos J."/>
            <person name="Goldberg B."/>
            <person name="Tallon L."/>
            <person name="Sadzewicz L."/>
            <person name="Vavikolanu K."/>
            <person name="Mehta A."/>
            <person name="Aluvathingal J."/>
            <person name="Nadendla S."/>
            <person name="Nandy P."/>
            <person name="Geyer C."/>
            <person name="Yan Y."/>
            <person name="Sichtig H."/>
        </authorList>
    </citation>
    <scope>NUCLEOTIDE SEQUENCE [LARGE SCALE GENOMIC DNA]</scope>
    <source>
        <strain evidence="6">FDAARGOS_652</strain>
    </source>
</reference>
<dbReference type="AlphaFoldDB" id="A0A8X7NRX0"/>
<evidence type="ECO:0000256" key="1">
    <source>
        <dbReference type="ARBA" id="ARBA00006538"/>
    </source>
</evidence>
<evidence type="ECO:0000256" key="3">
    <source>
        <dbReference type="SAM" id="MobiDB-lite"/>
    </source>
</evidence>
<dbReference type="GO" id="GO:0009062">
    <property type="term" value="P:fatty acid catabolic process"/>
    <property type="evidence" value="ECO:0007669"/>
    <property type="project" value="TreeGrafter"/>
</dbReference>
<comment type="similarity">
    <text evidence="1">Belongs to the C/M/P thioester hydrolase family.</text>
</comment>
<dbReference type="Gene3D" id="2.40.160.210">
    <property type="entry name" value="Acyl-CoA thioesterase, double hotdog domain"/>
    <property type="match status" value="1"/>
</dbReference>
<evidence type="ECO:0000259" key="4">
    <source>
        <dbReference type="Pfam" id="PF13622"/>
    </source>
</evidence>
<dbReference type="InterPro" id="IPR042171">
    <property type="entry name" value="Acyl-CoA_hotdog"/>
</dbReference>
<dbReference type="InterPro" id="IPR049449">
    <property type="entry name" value="TesB_ACOT8-like_N"/>
</dbReference>
<feature type="region of interest" description="Disordered" evidence="3">
    <location>
        <begin position="257"/>
        <end position="278"/>
    </location>
</feature>
<dbReference type="GO" id="GO:0047617">
    <property type="term" value="F:fatty acyl-CoA hydrolase activity"/>
    <property type="evidence" value="ECO:0007669"/>
    <property type="project" value="InterPro"/>
</dbReference>
<proteinExistence type="inferred from homology"/>
<dbReference type="Pfam" id="PF13622">
    <property type="entry name" value="4HBT_3"/>
    <property type="match status" value="1"/>
</dbReference>
<evidence type="ECO:0000259" key="5">
    <source>
        <dbReference type="Pfam" id="PF20789"/>
    </source>
</evidence>
<protein>
    <submittedName>
        <fullName evidence="6">Thioesterase-like family protein</fullName>
    </submittedName>
</protein>
<feature type="domain" description="Acyl-CoA thioesterase-like N-terminal HotDog" evidence="4">
    <location>
        <begin position="54"/>
        <end position="159"/>
    </location>
</feature>
<feature type="domain" description="Acyl-CoA thioesterase-like C-terminal" evidence="5">
    <location>
        <begin position="293"/>
        <end position="401"/>
    </location>
</feature>
<evidence type="ECO:0000313" key="7">
    <source>
        <dbReference type="Proteomes" id="UP000590412"/>
    </source>
</evidence>
<dbReference type="InterPro" id="IPR049450">
    <property type="entry name" value="ACOT8-like_C"/>
</dbReference>
<dbReference type="CDD" id="cd03445">
    <property type="entry name" value="Thioesterase_II_repeat2"/>
    <property type="match status" value="1"/>
</dbReference>
<feature type="compositionally biased region" description="Gly residues" evidence="3">
    <location>
        <begin position="266"/>
        <end position="278"/>
    </location>
</feature>
<dbReference type="PANTHER" id="PTHR11066:SF34">
    <property type="entry name" value="ACYL-COENZYME A THIOESTERASE 8"/>
    <property type="match status" value="1"/>
</dbReference>
<dbReference type="GO" id="GO:0006637">
    <property type="term" value="P:acyl-CoA metabolic process"/>
    <property type="evidence" value="ECO:0007669"/>
    <property type="project" value="InterPro"/>
</dbReference>